<protein>
    <submittedName>
        <fullName evidence="3">NAD(P)H-dependent oxidoreductase</fullName>
    </submittedName>
</protein>
<dbReference type="InterPro" id="IPR005025">
    <property type="entry name" value="FMN_Rdtase-like_dom"/>
</dbReference>
<organism evidence="3 4">
    <name type="scientific">Cohnella endophytica</name>
    <dbReference type="NCBI Taxonomy" id="2419778"/>
    <lineage>
        <taxon>Bacteria</taxon>
        <taxon>Bacillati</taxon>
        <taxon>Bacillota</taxon>
        <taxon>Bacilli</taxon>
        <taxon>Bacillales</taxon>
        <taxon>Paenibacillaceae</taxon>
        <taxon>Cohnella</taxon>
    </lineage>
</organism>
<evidence type="ECO:0000313" key="4">
    <source>
        <dbReference type="Proteomes" id="UP000282076"/>
    </source>
</evidence>
<dbReference type="GO" id="GO:0005829">
    <property type="term" value="C:cytosol"/>
    <property type="evidence" value="ECO:0007669"/>
    <property type="project" value="TreeGrafter"/>
</dbReference>
<accession>A0A494Y6U9</accession>
<proteinExistence type="inferred from homology"/>
<reference evidence="3 4" key="1">
    <citation type="submission" date="2018-10" db="EMBL/GenBank/DDBJ databases">
        <title>Cohnella sp. M2MS4P-1, whole genome shotgun sequence.</title>
        <authorList>
            <person name="Tuo L."/>
        </authorList>
    </citation>
    <scope>NUCLEOTIDE SEQUENCE [LARGE SCALE GENOMIC DNA]</scope>
    <source>
        <strain evidence="3 4">M2MS4P-1</strain>
    </source>
</reference>
<keyword evidence="4" id="KW-1185">Reference proteome</keyword>
<dbReference type="EMBL" id="RBZM01000001">
    <property type="protein sequence ID" value="RKP58322.1"/>
    <property type="molecule type" value="Genomic_DNA"/>
</dbReference>
<evidence type="ECO:0000313" key="3">
    <source>
        <dbReference type="EMBL" id="RKP58322.1"/>
    </source>
</evidence>
<dbReference type="PANTHER" id="PTHR30543:SF21">
    <property type="entry name" value="NAD(P)H-DEPENDENT FMN REDUCTASE LOT6"/>
    <property type="match status" value="1"/>
</dbReference>
<dbReference type="OrthoDB" id="9812295at2"/>
<dbReference type="Proteomes" id="UP000282076">
    <property type="component" value="Unassembled WGS sequence"/>
</dbReference>
<dbReference type="AlphaFoldDB" id="A0A494Y6U9"/>
<feature type="domain" description="NADPH-dependent FMN reductase-like" evidence="2">
    <location>
        <begin position="1"/>
        <end position="129"/>
    </location>
</feature>
<dbReference type="Pfam" id="PF03358">
    <property type="entry name" value="FMN_red"/>
    <property type="match status" value="1"/>
</dbReference>
<name>A0A494Y6U9_9BACL</name>
<dbReference type="Gene3D" id="3.40.50.360">
    <property type="match status" value="1"/>
</dbReference>
<dbReference type="InterPro" id="IPR050712">
    <property type="entry name" value="NAD(P)H-dep_reductase"/>
</dbReference>
<comment type="similarity">
    <text evidence="1">Belongs to the azoreductase type 2 family.</text>
</comment>
<evidence type="ECO:0000256" key="1">
    <source>
        <dbReference type="ARBA" id="ARBA00009428"/>
    </source>
</evidence>
<gene>
    <name evidence="3" type="ORF">D7Z26_00530</name>
</gene>
<comment type="caution">
    <text evidence="3">The sequence shown here is derived from an EMBL/GenBank/DDBJ whole genome shotgun (WGS) entry which is preliminary data.</text>
</comment>
<evidence type="ECO:0000259" key="2">
    <source>
        <dbReference type="Pfam" id="PF03358"/>
    </source>
</evidence>
<dbReference type="InterPro" id="IPR029039">
    <property type="entry name" value="Flavoprotein-like_sf"/>
</dbReference>
<dbReference type="PANTHER" id="PTHR30543">
    <property type="entry name" value="CHROMATE REDUCTASE"/>
    <property type="match status" value="1"/>
</dbReference>
<sequence length="182" mass="20181">MKIAVIIGSLRQGSYNLQLANTMKERYINKLDLDIAEIRSLPFFDQDIELNPPHAVKELLGKVASADGVFIITPEYNWSVPGVLKNAIDWLSRIDKVLIGKPVMTAGVSPGMMGTIRAQLHLREILASPGIQAKLLPPAGNEIYISSAALKFDESTHRLVDESTLRFIDRVVDKFIELVRSA</sequence>
<dbReference type="GO" id="GO:0016491">
    <property type="term" value="F:oxidoreductase activity"/>
    <property type="evidence" value="ECO:0007669"/>
    <property type="project" value="InterPro"/>
</dbReference>
<dbReference type="SUPFAM" id="SSF52218">
    <property type="entry name" value="Flavoproteins"/>
    <property type="match status" value="1"/>
</dbReference>
<dbReference type="GO" id="GO:0010181">
    <property type="term" value="F:FMN binding"/>
    <property type="evidence" value="ECO:0007669"/>
    <property type="project" value="TreeGrafter"/>
</dbReference>